<evidence type="ECO:0000256" key="9">
    <source>
        <dbReference type="ARBA" id="ARBA00034808"/>
    </source>
</evidence>
<evidence type="ECO:0000313" key="14">
    <source>
        <dbReference type="EMBL" id="MBE5034834.1"/>
    </source>
</evidence>
<name>A0ABR9QVC0_9FIRM</name>
<dbReference type="Pfam" id="PF21196">
    <property type="entry name" value="PcrA_UvrD_tudor"/>
    <property type="match status" value="1"/>
</dbReference>
<keyword evidence="2 11" id="KW-0547">Nucleotide-binding</keyword>
<dbReference type="CDD" id="cd18807">
    <property type="entry name" value="SF1_C_UvrD"/>
    <property type="match status" value="1"/>
</dbReference>
<dbReference type="EC" id="5.6.2.4" evidence="9"/>
<accession>A0ABR9QVC0</accession>
<evidence type="ECO:0000256" key="4">
    <source>
        <dbReference type="ARBA" id="ARBA00022806"/>
    </source>
</evidence>
<dbReference type="InterPro" id="IPR000212">
    <property type="entry name" value="DNA_helicase_UvrD/REP"/>
</dbReference>
<keyword evidence="6" id="KW-0238">DNA-binding</keyword>
<dbReference type="EMBL" id="JADCKA010000001">
    <property type="protein sequence ID" value="MBE5034834.1"/>
    <property type="molecule type" value="Genomic_DNA"/>
</dbReference>
<evidence type="ECO:0000256" key="3">
    <source>
        <dbReference type="ARBA" id="ARBA00022801"/>
    </source>
</evidence>
<keyword evidence="7" id="KW-0413">Isomerase</keyword>
<evidence type="ECO:0000259" key="13">
    <source>
        <dbReference type="PROSITE" id="PS51217"/>
    </source>
</evidence>
<keyword evidence="3 11" id="KW-0378">Hydrolase</keyword>
<dbReference type="InterPro" id="IPR027417">
    <property type="entry name" value="P-loop_NTPase"/>
</dbReference>
<dbReference type="Gene3D" id="1.10.10.160">
    <property type="match status" value="1"/>
</dbReference>
<dbReference type="PANTHER" id="PTHR11070:SF2">
    <property type="entry name" value="ATP-DEPENDENT DNA HELICASE SRS2"/>
    <property type="match status" value="1"/>
</dbReference>
<dbReference type="PROSITE" id="PS51198">
    <property type="entry name" value="UVRD_HELICASE_ATP_BIND"/>
    <property type="match status" value="1"/>
</dbReference>
<evidence type="ECO:0000259" key="12">
    <source>
        <dbReference type="PROSITE" id="PS51198"/>
    </source>
</evidence>
<evidence type="ECO:0000256" key="11">
    <source>
        <dbReference type="PROSITE-ProRule" id="PRU00560"/>
    </source>
</evidence>
<dbReference type="PROSITE" id="PS51217">
    <property type="entry name" value="UVRD_HELICASE_CTER"/>
    <property type="match status" value="1"/>
</dbReference>
<dbReference type="InterPro" id="IPR014017">
    <property type="entry name" value="DNA_helicase_UvrD-like_C"/>
</dbReference>
<dbReference type="SUPFAM" id="SSF52540">
    <property type="entry name" value="P-loop containing nucleoside triphosphate hydrolases"/>
    <property type="match status" value="1"/>
</dbReference>
<dbReference type="Gene3D" id="1.10.486.10">
    <property type="entry name" value="PCRA, domain 4"/>
    <property type="match status" value="1"/>
</dbReference>
<organism evidence="14 15">
    <name type="scientific">Gallibacter intestinalis</name>
    <dbReference type="NCBI Taxonomy" id="2779356"/>
    <lineage>
        <taxon>Bacteria</taxon>
        <taxon>Bacillati</taxon>
        <taxon>Bacillota</taxon>
        <taxon>Clostridia</taxon>
        <taxon>Eubacteriales</taxon>
        <taxon>Eubacteriaceae</taxon>
        <taxon>Gallibacter</taxon>
    </lineage>
</organism>
<comment type="similarity">
    <text evidence="1">Belongs to the helicase family. UvrD subfamily.</text>
</comment>
<dbReference type="InterPro" id="IPR014016">
    <property type="entry name" value="UvrD-like_ATP-bd"/>
</dbReference>
<sequence length="732" mass="82690">MEYLKGLNEKQKEAVLTTEGPLLILAGAGSGKTSTMTRRIAHLVKGCNVPQYNILAVTFTNKAAGEMRERVEALLGDDARMWIMTFHAACLRILRRDAERLGYTNSFAVYDPVDQKAVIKSVMKEKGIEEKKFPVAGILSAISKAKESEISPYTMKSMISNYRDEVVASIYEGYDRVLKKNNAMDFDDLLLNTVKLLKQEPDVLEHYQERFRYIMVDEYQDTNTLQYKFISMLAEQYQNICVVGDDDQCIYQWRGADISNILNFEKDFPGAKVIKLEQNYRSTGNILAAAHSVISNNSRRKDKKLWTQAEEGSKVVYARLDDDRMEAGYIAQEIDRLMRSGRKYSDFAILYRTNAQSRTFEDALSRKDIPYRVVGGVRYYDRAEIKDMVAYMRLVANPADELALMRVINSPKRGIGQSSVEKLRNAAEFNGITMFDALLDENITDELPAKAAAAGMEFAKTIAHYHEEVENLRVSDIYDGLLVQSGYLKYLEEQNTPEADGRTENLMEFKSVIFDFEEEGELSLSEFLEKIALLSDVDNHDPDEDAVTLMTMHSAKGLEFPFVFMPGMEDGLFPGWRSLDSQEGIEEERRLCYVGMTRAKERLCLTSAGYRVMYGQGNFTRESQFLREVDPKLLTGDGVFKKKNEASLGERKPLDGYGASQPYMPFATAQGASRAVKKKVKNTETFSEGDRVSHGKFGEGTVIKVDGNVAVVRFDTAGEKKLATDIAPLKKI</sequence>
<dbReference type="Gene3D" id="3.40.50.300">
    <property type="entry name" value="P-loop containing nucleotide triphosphate hydrolases"/>
    <property type="match status" value="2"/>
</dbReference>
<evidence type="ECO:0000256" key="8">
    <source>
        <dbReference type="ARBA" id="ARBA00034617"/>
    </source>
</evidence>
<evidence type="ECO:0000256" key="10">
    <source>
        <dbReference type="ARBA" id="ARBA00048988"/>
    </source>
</evidence>
<comment type="caution">
    <text evidence="14">The sequence shown here is derived from an EMBL/GenBank/DDBJ whole genome shotgun (WGS) entry which is preliminary data.</text>
</comment>
<feature type="domain" description="UvrD-like helicase C-terminal" evidence="13">
    <location>
        <begin position="284"/>
        <end position="557"/>
    </location>
</feature>
<evidence type="ECO:0000256" key="1">
    <source>
        <dbReference type="ARBA" id="ARBA00009922"/>
    </source>
</evidence>
<evidence type="ECO:0000313" key="15">
    <source>
        <dbReference type="Proteomes" id="UP001516588"/>
    </source>
</evidence>
<keyword evidence="4 11" id="KW-0347">Helicase</keyword>
<evidence type="ECO:0000256" key="2">
    <source>
        <dbReference type="ARBA" id="ARBA00022741"/>
    </source>
</evidence>
<feature type="binding site" evidence="11">
    <location>
        <begin position="26"/>
        <end position="33"/>
    </location>
    <ligand>
        <name>ATP</name>
        <dbReference type="ChEBI" id="CHEBI:30616"/>
    </ligand>
</feature>
<reference evidence="14 15" key="1">
    <citation type="submission" date="2020-10" db="EMBL/GenBank/DDBJ databases">
        <title>ChiBAC.</title>
        <authorList>
            <person name="Zenner C."/>
            <person name="Hitch T.C.A."/>
            <person name="Clavel T."/>
        </authorList>
    </citation>
    <scope>NUCLEOTIDE SEQUENCE [LARGE SCALE GENOMIC DNA]</scope>
    <source>
        <strain evidence="14 15">DSM 108706</strain>
    </source>
</reference>
<comment type="catalytic activity">
    <reaction evidence="8">
        <text>Couples ATP hydrolysis with the unwinding of duplex DNA by translocating in the 3'-5' direction.</text>
        <dbReference type="EC" id="5.6.2.4"/>
    </reaction>
</comment>
<keyword evidence="5 11" id="KW-0067">ATP-binding</keyword>
<evidence type="ECO:0000256" key="7">
    <source>
        <dbReference type="ARBA" id="ARBA00023235"/>
    </source>
</evidence>
<dbReference type="InterPro" id="IPR013986">
    <property type="entry name" value="DExx_box_DNA_helicase_dom_sf"/>
</dbReference>
<proteinExistence type="inferred from homology"/>
<dbReference type="Pfam" id="PF13361">
    <property type="entry name" value="UvrD_C"/>
    <property type="match status" value="1"/>
</dbReference>
<protein>
    <recommendedName>
        <fullName evidence="9">DNA 3'-5' helicase</fullName>
        <ecNumber evidence="9">5.6.2.4</ecNumber>
    </recommendedName>
</protein>
<dbReference type="Proteomes" id="UP001516588">
    <property type="component" value="Unassembled WGS sequence"/>
</dbReference>
<dbReference type="CDD" id="cd17932">
    <property type="entry name" value="DEXQc_UvrD"/>
    <property type="match status" value="1"/>
</dbReference>
<feature type="domain" description="UvrD-like helicase ATP-binding" evidence="12">
    <location>
        <begin position="5"/>
        <end position="283"/>
    </location>
</feature>
<dbReference type="PANTHER" id="PTHR11070">
    <property type="entry name" value="UVRD / RECB / PCRA DNA HELICASE FAMILY MEMBER"/>
    <property type="match status" value="1"/>
</dbReference>
<dbReference type="Pfam" id="PF00580">
    <property type="entry name" value="UvrD-helicase"/>
    <property type="match status" value="1"/>
</dbReference>
<dbReference type="RefSeq" id="WP_226384499.1">
    <property type="nucleotide sequence ID" value="NZ_JADCKA010000001.1"/>
</dbReference>
<evidence type="ECO:0000256" key="5">
    <source>
        <dbReference type="ARBA" id="ARBA00022840"/>
    </source>
</evidence>
<comment type="catalytic activity">
    <reaction evidence="10">
        <text>ATP + H2O = ADP + phosphate + H(+)</text>
        <dbReference type="Rhea" id="RHEA:13065"/>
        <dbReference type="ChEBI" id="CHEBI:15377"/>
        <dbReference type="ChEBI" id="CHEBI:15378"/>
        <dbReference type="ChEBI" id="CHEBI:30616"/>
        <dbReference type="ChEBI" id="CHEBI:43474"/>
        <dbReference type="ChEBI" id="CHEBI:456216"/>
        <dbReference type="EC" id="5.6.2.4"/>
    </reaction>
</comment>
<keyword evidence="15" id="KW-1185">Reference proteome</keyword>
<evidence type="ECO:0000256" key="6">
    <source>
        <dbReference type="ARBA" id="ARBA00023125"/>
    </source>
</evidence>
<gene>
    <name evidence="14" type="ORF">INF20_00825</name>
</gene>